<dbReference type="Proteomes" id="UP000219439">
    <property type="component" value="Unassembled WGS sequence"/>
</dbReference>
<feature type="region of interest" description="Disordered" evidence="8">
    <location>
        <begin position="236"/>
        <end position="325"/>
    </location>
</feature>
<evidence type="ECO:0000256" key="7">
    <source>
        <dbReference type="ARBA" id="ARBA00023225"/>
    </source>
</evidence>
<dbReference type="RefSeq" id="WP_097155386.1">
    <property type="nucleotide sequence ID" value="NZ_OBEL01000006.1"/>
</dbReference>
<evidence type="ECO:0000256" key="6">
    <source>
        <dbReference type="ARBA" id="ARBA00022927"/>
    </source>
</evidence>
<proteinExistence type="inferred from homology"/>
<keyword evidence="10" id="KW-0966">Cell projection</keyword>
<dbReference type="InterPro" id="IPR018035">
    <property type="entry name" value="Flagellar_FliH/T3SS_HrpE"/>
</dbReference>
<keyword evidence="7" id="KW-1006">Bacterial flagellum protein export</keyword>
<feature type="domain" description="Flagellar assembly protein FliH/Type III secretion system HrpE" evidence="9">
    <location>
        <begin position="85"/>
        <end position="197"/>
    </location>
</feature>
<dbReference type="PANTHER" id="PTHR34982">
    <property type="entry name" value="YOP PROTEINS TRANSLOCATION PROTEIN L"/>
    <property type="match status" value="1"/>
</dbReference>
<evidence type="ECO:0000256" key="4">
    <source>
        <dbReference type="ARBA" id="ARBA00022448"/>
    </source>
</evidence>
<dbReference type="GO" id="GO:0005829">
    <property type="term" value="C:cytosol"/>
    <property type="evidence" value="ECO:0007669"/>
    <property type="project" value="TreeGrafter"/>
</dbReference>
<sequence length="325" mass="36140">MAQPARYLFDLNFSAPPEPEIEEVVEEEIIEEEPPEPMITVAEHEALIETIRQQAYEQGLADGRQEREQNAAEKSAELQKSILDEIAMVYTEVGTLLARLERDASHLAFAFASSFAQKLVAQEPKAEIQALLNQILAPLRKSPHLIIRVHSSLADEIRQTTQDQMKELGFEGSLMITEDDAVAPGDCEVEWNDGGIGRNMRAAMHHAEELLDQHFAHIPQDETEDDDNANEDISAEPEIASEETTPDEQETPELSDGDQLEMNKPAETAEPDLNLDMPQGLSESQPDMSMTTEPAAHDTDHHVTPDPDLETATHDQSDQPQGEPQ</sequence>
<feature type="compositionally biased region" description="Basic and acidic residues" evidence="8">
    <location>
        <begin position="295"/>
        <end position="317"/>
    </location>
</feature>
<dbReference type="GO" id="GO:0044781">
    <property type="term" value="P:bacterial-type flagellum organization"/>
    <property type="evidence" value="ECO:0007669"/>
    <property type="project" value="UniProtKB-KW"/>
</dbReference>
<dbReference type="Pfam" id="PF02108">
    <property type="entry name" value="FliH"/>
    <property type="match status" value="1"/>
</dbReference>
<keyword evidence="10" id="KW-0282">Flagellum</keyword>
<feature type="compositionally biased region" description="Acidic residues" evidence="8">
    <location>
        <begin position="236"/>
        <end position="259"/>
    </location>
</feature>
<reference evidence="10 11" key="1">
    <citation type="submission" date="2017-09" db="EMBL/GenBank/DDBJ databases">
        <authorList>
            <person name="Ehlers B."/>
            <person name="Leendertz F.H."/>
        </authorList>
    </citation>
    <scope>NUCLEOTIDE SEQUENCE [LARGE SCALE GENOMIC DNA]</scope>
    <source>
        <strain evidence="10 11">DSM 18289</strain>
    </source>
</reference>
<dbReference type="PANTHER" id="PTHR34982:SF1">
    <property type="entry name" value="FLAGELLAR ASSEMBLY PROTEIN FLIH"/>
    <property type="match status" value="1"/>
</dbReference>
<dbReference type="InterPro" id="IPR051472">
    <property type="entry name" value="T3SS_Stator/FliH"/>
</dbReference>
<comment type="function">
    <text evidence="1">Needed for flagellar regrowth and assembly.</text>
</comment>
<keyword evidence="6" id="KW-0653">Protein transport</keyword>
<gene>
    <name evidence="10" type="ORF">SAMN06265368_4134</name>
</gene>
<dbReference type="EMBL" id="OBEL01000006">
    <property type="protein sequence ID" value="SNZ21020.1"/>
    <property type="molecule type" value="Genomic_DNA"/>
</dbReference>
<evidence type="ECO:0000313" key="10">
    <source>
        <dbReference type="EMBL" id="SNZ21020.1"/>
    </source>
</evidence>
<keyword evidence="11" id="KW-1185">Reference proteome</keyword>
<dbReference type="AlphaFoldDB" id="A0A285PH14"/>
<evidence type="ECO:0000313" key="11">
    <source>
        <dbReference type="Proteomes" id="UP000219439"/>
    </source>
</evidence>
<dbReference type="GO" id="GO:0015031">
    <property type="term" value="P:protein transport"/>
    <property type="evidence" value="ECO:0007669"/>
    <property type="project" value="UniProtKB-KW"/>
</dbReference>
<keyword evidence="10" id="KW-0969">Cilium</keyword>
<organism evidence="10 11">
    <name type="scientific">Cohaesibacter gelatinilyticus</name>
    <dbReference type="NCBI Taxonomy" id="372072"/>
    <lineage>
        <taxon>Bacteria</taxon>
        <taxon>Pseudomonadati</taxon>
        <taxon>Pseudomonadota</taxon>
        <taxon>Alphaproteobacteria</taxon>
        <taxon>Hyphomicrobiales</taxon>
        <taxon>Cohaesibacteraceae</taxon>
    </lineage>
</organism>
<evidence type="ECO:0000256" key="8">
    <source>
        <dbReference type="SAM" id="MobiDB-lite"/>
    </source>
</evidence>
<evidence type="ECO:0000259" key="9">
    <source>
        <dbReference type="Pfam" id="PF02108"/>
    </source>
</evidence>
<keyword evidence="5" id="KW-1005">Bacterial flagellum biogenesis</keyword>
<feature type="compositionally biased region" description="Polar residues" evidence="8">
    <location>
        <begin position="281"/>
        <end position="292"/>
    </location>
</feature>
<dbReference type="OrthoDB" id="7304298at2"/>
<evidence type="ECO:0000256" key="2">
    <source>
        <dbReference type="ARBA" id="ARBA00006602"/>
    </source>
</evidence>
<evidence type="ECO:0000256" key="3">
    <source>
        <dbReference type="ARBA" id="ARBA00016507"/>
    </source>
</evidence>
<keyword evidence="4" id="KW-0813">Transport</keyword>
<evidence type="ECO:0000256" key="1">
    <source>
        <dbReference type="ARBA" id="ARBA00003041"/>
    </source>
</evidence>
<protein>
    <recommendedName>
        <fullName evidence="3">Flagellar assembly protein FliH</fullName>
    </recommendedName>
</protein>
<accession>A0A285PH14</accession>
<comment type="similarity">
    <text evidence="2">Belongs to the FliH family.</text>
</comment>
<name>A0A285PH14_9HYPH</name>
<evidence type="ECO:0000256" key="5">
    <source>
        <dbReference type="ARBA" id="ARBA00022795"/>
    </source>
</evidence>